<dbReference type="KEGG" id="soy:115885830"/>
<proteinExistence type="predicted"/>
<accession>A0A6J2YCT2</accession>
<dbReference type="Pfam" id="PF14529">
    <property type="entry name" value="Exo_endo_phos_2"/>
    <property type="match status" value="1"/>
</dbReference>
<dbReference type="OrthoDB" id="6369087at2759"/>
<name>A0A6J2YCT2_SITOR</name>
<organism evidence="2 3">
    <name type="scientific">Sitophilus oryzae</name>
    <name type="common">Rice weevil</name>
    <name type="synonym">Curculio oryzae</name>
    <dbReference type="NCBI Taxonomy" id="7048"/>
    <lineage>
        <taxon>Eukaryota</taxon>
        <taxon>Metazoa</taxon>
        <taxon>Ecdysozoa</taxon>
        <taxon>Arthropoda</taxon>
        <taxon>Hexapoda</taxon>
        <taxon>Insecta</taxon>
        <taxon>Pterygota</taxon>
        <taxon>Neoptera</taxon>
        <taxon>Endopterygota</taxon>
        <taxon>Coleoptera</taxon>
        <taxon>Polyphaga</taxon>
        <taxon>Cucujiformia</taxon>
        <taxon>Curculionidae</taxon>
        <taxon>Dryophthorinae</taxon>
        <taxon>Sitophilus</taxon>
    </lineage>
</organism>
<dbReference type="RefSeq" id="XP_030760715.1">
    <property type="nucleotide sequence ID" value="XM_030904855.1"/>
</dbReference>
<dbReference type="InterPro" id="IPR005135">
    <property type="entry name" value="Endo/exonuclease/phosphatase"/>
</dbReference>
<dbReference type="Proteomes" id="UP000504635">
    <property type="component" value="Unplaced"/>
</dbReference>
<evidence type="ECO:0000313" key="2">
    <source>
        <dbReference type="Proteomes" id="UP000504635"/>
    </source>
</evidence>
<dbReference type="AlphaFoldDB" id="A0A6J2YCT2"/>
<feature type="domain" description="Endonuclease/exonuclease/phosphatase" evidence="1">
    <location>
        <begin position="76"/>
        <end position="219"/>
    </location>
</feature>
<evidence type="ECO:0000259" key="1">
    <source>
        <dbReference type="Pfam" id="PF14529"/>
    </source>
</evidence>
<dbReference type="PANTHER" id="PTHR23227:SF85">
    <property type="entry name" value="CRANIOFACIAL DEVELOPMENT PROTEIN 2"/>
    <property type="match status" value="1"/>
</dbReference>
<dbReference type="InParanoid" id="A0A6J2YCT2"/>
<dbReference type="Gene3D" id="3.60.10.10">
    <property type="entry name" value="Endonuclease/exonuclease/phosphatase"/>
    <property type="match status" value="1"/>
</dbReference>
<dbReference type="CDD" id="cd09076">
    <property type="entry name" value="L1-EN"/>
    <property type="match status" value="1"/>
</dbReference>
<dbReference type="InterPro" id="IPR036691">
    <property type="entry name" value="Endo/exonu/phosph_ase_sf"/>
</dbReference>
<keyword evidence="2" id="KW-1185">Reference proteome</keyword>
<sequence length="286" mass="33013">MEVNILGVSEVHWPGTGMIKSKGKVFYYSGNGSIDQNHQRGVGILMDENLQKSVKNFIPLSERVILIQLLGRPININIIQVYAPTAEKAEDEIEDFYRQLDQVLRLTKSNEINLVLGDFNAKVGKGRLGSVVGNYGLGERNDRGEKLIQYCEENNLTITNTWYKLPSRRLYTWKSPQDNDYRIIRNQIDYILINNRFKNLITKVTTMSGADIESDHNPLRANILLRNKKKPKPKSLRKNLDPKLLRDMNERYENHINENWKVLSVQMTLRNIGWALSKLSRKPPHG</sequence>
<dbReference type="GO" id="GO:0003824">
    <property type="term" value="F:catalytic activity"/>
    <property type="evidence" value="ECO:0007669"/>
    <property type="project" value="InterPro"/>
</dbReference>
<dbReference type="PANTHER" id="PTHR23227">
    <property type="entry name" value="BUCENTAUR RELATED"/>
    <property type="match status" value="1"/>
</dbReference>
<dbReference type="InterPro" id="IPR027124">
    <property type="entry name" value="Swc5/CFDP1/2"/>
</dbReference>
<dbReference type="GeneID" id="115885830"/>
<evidence type="ECO:0000313" key="3">
    <source>
        <dbReference type="RefSeq" id="XP_030760715.1"/>
    </source>
</evidence>
<protein>
    <submittedName>
        <fullName evidence="3">Craniofacial development protein 2-like</fullName>
    </submittedName>
</protein>
<gene>
    <name evidence="3" type="primary">LOC115885830</name>
</gene>
<reference evidence="3" key="1">
    <citation type="submission" date="2025-08" db="UniProtKB">
        <authorList>
            <consortium name="RefSeq"/>
        </authorList>
    </citation>
    <scope>IDENTIFICATION</scope>
    <source>
        <tissue evidence="3">Gonads</tissue>
    </source>
</reference>
<dbReference type="SUPFAM" id="SSF56219">
    <property type="entry name" value="DNase I-like"/>
    <property type="match status" value="1"/>
</dbReference>